<comment type="cofactor">
    <cofactor evidence="1">
        <name>FAD</name>
        <dbReference type="ChEBI" id="CHEBI:57692"/>
    </cofactor>
</comment>
<evidence type="ECO:0000256" key="7">
    <source>
        <dbReference type="ARBA" id="ARBA00023002"/>
    </source>
</evidence>
<keyword evidence="5" id="KW-0285">Flavoprotein</keyword>
<evidence type="ECO:0000256" key="3">
    <source>
        <dbReference type="ARBA" id="ARBA00005995"/>
    </source>
</evidence>
<dbReference type="Gene3D" id="3.90.660.10">
    <property type="match status" value="1"/>
</dbReference>
<dbReference type="AlphaFoldDB" id="A0A7S3TGS2"/>
<protein>
    <recommendedName>
        <fullName evidence="9">Amine oxidase domain-containing protein</fullName>
    </recommendedName>
</protein>
<evidence type="ECO:0000256" key="5">
    <source>
        <dbReference type="ARBA" id="ARBA00022630"/>
    </source>
</evidence>
<comment type="similarity">
    <text evidence="3">Belongs to the flavin monoamine oxidase family.</text>
</comment>
<dbReference type="EMBL" id="HBIR01048900">
    <property type="protein sequence ID" value="CAE0583861.1"/>
    <property type="molecule type" value="Transcribed_RNA"/>
</dbReference>
<feature type="compositionally biased region" description="Basic residues" evidence="8">
    <location>
        <begin position="94"/>
        <end position="103"/>
    </location>
</feature>
<dbReference type="SUPFAM" id="SSF51905">
    <property type="entry name" value="FAD/NAD(P)-binding domain"/>
    <property type="match status" value="1"/>
</dbReference>
<evidence type="ECO:0000256" key="2">
    <source>
        <dbReference type="ARBA" id="ARBA00004496"/>
    </source>
</evidence>
<keyword evidence="7" id="KW-0560">Oxidoreductase</keyword>
<dbReference type="InterPro" id="IPR050281">
    <property type="entry name" value="Flavin_monoamine_oxidase"/>
</dbReference>
<feature type="region of interest" description="Disordered" evidence="8">
    <location>
        <begin position="90"/>
        <end position="109"/>
    </location>
</feature>
<dbReference type="PANTHER" id="PTHR10742">
    <property type="entry name" value="FLAVIN MONOAMINE OXIDASE"/>
    <property type="match status" value="1"/>
</dbReference>
<evidence type="ECO:0000256" key="8">
    <source>
        <dbReference type="SAM" id="MobiDB-lite"/>
    </source>
</evidence>
<dbReference type="GO" id="GO:0046592">
    <property type="term" value="F:polyamine oxidase activity"/>
    <property type="evidence" value="ECO:0007669"/>
    <property type="project" value="TreeGrafter"/>
</dbReference>
<dbReference type="InterPro" id="IPR036188">
    <property type="entry name" value="FAD/NAD-bd_sf"/>
</dbReference>
<dbReference type="InterPro" id="IPR002937">
    <property type="entry name" value="Amino_oxidase"/>
</dbReference>
<feature type="domain" description="Amine oxidase" evidence="9">
    <location>
        <begin position="26"/>
        <end position="498"/>
    </location>
</feature>
<dbReference type="Gene3D" id="3.50.50.60">
    <property type="entry name" value="FAD/NAD(P)-binding domain"/>
    <property type="match status" value="1"/>
</dbReference>
<proteinExistence type="inferred from homology"/>
<accession>A0A7S3TGS2</accession>
<evidence type="ECO:0000259" key="9">
    <source>
        <dbReference type="Pfam" id="PF01593"/>
    </source>
</evidence>
<dbReference type="SUPFAM" id="SSF54373">
    <property type="entry name" value="FAD-linked reductases, C-terminal domain"/>
    <property type="match status" value="1"/>
</dbReference>
<reference evidence="10" key="1">
    <citation type="submission" date="2021-01" db="EMBL/GenBank/DDBJ databases">
        <authorList>
            <person name="Corre E."/>
            <person name="Pelletier E."/>
            <person name="Niang G."/>
            <person name="Scheremetjew M."/>
            <person name="Finn R."/>
            <person name="Kale V."/>
            <person name="Holt S."/>
            <person name="Cochrane G."/>
            <person name="Meng A."/>
            <person name="Brown T."/>
            <person name="Cohen L."/>
        </authorList>
    </citation>
    <scope>NUCLEOTIDE SEQUENCE</scope>
    <source>
        <strain evidence="10">379</strain>
    </source>
</reference>
<keyword evidence="6" id="KW-0274">FAD</keyword>
<gene>
    <name evidence="10" type="ORF">EHUX00137_LOCUS38202</name>
</gene>
<organism evidence="10">
    <name type="scientific">Emiliania huxleyi</name>
    <name type="common">Coccolithophore</name>
    <name type="synonym">Pontosphaera huxleyi</name>
    <dbReference type="NCBI Taxonomy" id="2903"/>
    <lineage>
        <taxon>Eukaryota</taxon>
        <taxon>Haptista</taxon>
        <taxon>Haptophyta</taxon>
        <taxon>Prymnesiophyceae</taxon>
        <taxon>Isochrysidales</taxon>
        <taxon>Noelaerhabdaceae</taxon>
        <taxon>Emiliania</taxon>
    </lineage>
</organism>
<dbReference type="PANTHER" id="PTHR10742:SF405">
    <property type="entry name" value="PEROXISOMAL N(1)-ACETYL-SPERMINE_SPERMIDINE OXIDASE"/>
    <property type="match status" value="1"/>
</dbReference>
<evidence type="ECO:0000256" key="6">
    <source>
        <dbReference type="ARBA" id="ARBA00022827"/>
    </source>
</evidence>
<evidence type="ECO:0000256" key="4">
    <source>
        <dbReference type="ARBA" id="ARBA00022490"/>
    </source>
</evidence>
<keyword evidence="4" id="KW-0963">Cytoplasm</keyword>
<evidence type="ECO:0000313" key="10">
    <source>
        <dbReference type="EMBL" id="CAE0583861.1"/>
    </source>
</evidence>
<dbReference type="GO" id="GO:0005737">
    <property type="term" value="C:cytoplasm"/>
    <property type="evidence" value="ECO:0007669"/>
    <property type="project" value="UniProtKB-SubCell"/>
</dbReference>
<dbReference type="PRINTS" id="PR00419">
    <property type="entry name" value="ADXRDTASE"/>
</dbReference>
<sequence length="524" mass="55020">MSAAGPPREPSRASDRTCIVVGAGAAGLSCALRLQQHGVRVTLLEAADRVGGRCLTTSVGDLGVFELGAQWFHGQKGNPAFALAESLGLTPQTPKRRATTPRHLRSDGRPVNADVVRSASRLLFETVSELEAGRGGAHASVGAAVRAAWEAARPGLLASHGDGALLDAAWEAAEKLQCAIDGCGDLADECAGVAYASYDDFDGRHVPSRPDLGGFSKALEALAAPLRASGALLQGRAARAVRWGDAVEGGGVEVDVEGSDGRAATHSAAAACLCVPLEPLRRLRFEPPLSEARAGAMRHFACGAVEKIFVSVERRRPEAEEGGEGELPSLHLLWTEPARGSTADPLAGGWTRGLYSLHRADASSGEGAAASLPSGWSRSRCVLVGWLTGESARAVSGRPSRELLRELEAGLAPFWRLLPSWRPVAVHATSWTANPLFGGSYSYPRPAAPADAADRLAAPLVCGGLPTVCFAGEATHTRCFGTVAGAMLSGEREAERLLTAWDMHVEDPEGSRHLEHLECRRSIF</sequence>
<evidence type="ECO:0000256" key="1">
    <source>
        <dbReference type="ARBA" id="ARBA00001974"/>
    </source>
</evidence>
<name>A0A7S3TGS2_EMIHU</name>
<dbReference type="Pfam" id="PF01593">
    <property type="entry name" value="Amino_oxidase"/>
    <property type="match status" value="1"/>
</dbReference>
<comment type="subcellular location">
    <subcellularLocation>
        <location evidence="2">Cytoplasm</location>
    </subcellularLocation>
</comment>